<feature type="domain" description="G-protein coupled receptors family 1 profile" evidence="14">
    <location>
        <begin position="52"/>
        <end position="306"/>
    </location>
</feature>
<accession>A0A3Q7QQ50</accession>
<dbReference type="GO" id="GO:0005886">
    <property type="term" value="C:plasma membrane"/>
    <property type="evidence" value="ECO:0007669"/>
    <property type="project" value="UniProtKB-SubCell"/>
</dbReference>
<dbReference type="RefSeq" id="XP_025744302.1">
    <property type="nucleotide sequence ID" value="XM_025888517.1"/>
</dbReference>
<dbReference type="PROSITE" id="PS00237">
    <property type="entry name" value="G_PROTEIN_RECEP_F1_1"/>
    <property type="match status" value="1"/>
</dbReference>
<dbReference type="FunFam" id="1.20.1070.10:FF:000017">
    <property type="entry name" value="lysophosphatidic acid receptor 4"/>
    <property type="match status" value="1"/>
</dbReference>
<evidence type="ECO:0000256" key="13">
    <source>
        <dbReference type="SAM" id="Phobius"/>
    </source>
</evidence>
<keyword evidence="8" id="KW-1015">Disulfide bond</keyword>
<keyword evidence="4 11" id="KW-0812">Transmembrane</keyword>
<dbReference type="RefSeq" id="XP_025706131.1">
    <property type="nucleotide sequence ID" value="XM_025850346.1"/>
</dbReference>
<reference evidence="17" key="2">
    <citation type="submission" date="2025-04" db="UniProtKB">
        <authorList>
            <consortium name="RefSeq"/>
        </authorList>
    </citation>
    <scope>IDENTIFICATION</scope>
    <source>
        <tissue evidence="17">Blood</tissue>
    </source>
</reference>
<feature type="transmembrane region" description="Helical" evidence="13">
    <location>
        <begin position="151"/>
        <end position="172"/>
    </location>
</feature>
<dbReference type="CTD" id="5030"/>
<dbReference type="GO" id="GO:0030321">
    <property type="term" value="P:transepithelial chloride transport"/>
    <property type="evidence" value="ECO:0007669"/>
    <property type="project" value="InterPro"/>
</dbReference>
<dbReference type="InterPro" id="IPR017452">
    <property type="entry name" value="GPCR_Rhodpsn_7TM"/>
</dbReference>
<feature type="region of interest" description="Disordered" evidence="12">
    <location>
        <begin position="1"/>
        <end position="22"/>
    </location>
</feature>
<dbReference type="InterPro" id="IPR000276">
    <property type="entry name" value="GPCR_Rhodpsn"/>
</dbReference>
<feature type="transmembrane region" description="Helical" evidence="13">
    <location>
        <begin position="115"/>
        <end position="135"/>
    </location>
</feature>
<evidence type="ECO:0000313" key="16">
    <source>
        <dbReference type="RefSeq" id="XP_025706131.1"/>
    </source>
</evidence>
<evidence type="ECO:0000256" key="4">
    <source>
        <dbReference type="ARBA" id="ARBA00022692"/>
    </source>
</evidence>
<dbReference type="PRINTS" id="PR01066">
    <property type="entry name" value="P2Y4PRNOCPTR"/>
</dbReference>
<evidence type="ECO:0000256" key="2">
    <source>
        <dbReference type="ARBA" id="ARBA00021864"/>
    </source>
</evidence>
<evidence type="ECO:0000256" key="12">
    <source>
        <dbReference type="SAM" id="MobiDB-lite"/>
    </source>
</evidence>
<dbReference type="PANTHER" id="PTHR24231:SF21">
    <property type="entry name" value="P2Y PURINOCEPTOR 4"/>
    <property type="match status" value="1"/>
</dbReference>
<evidence type="ECO:0000259" key="14">
    <source>
        <dbReference type="PROSITE" id="PS50262"/>
    </source>
</evidence>
<proteinExistence type="inferred from homology"/>
<dbReference type="SUPFAM" id="SSF81321">
    <property type="entry name" value="Family A G protein-coupled receptor-like"/>
    <property type="match status" value="1"/>
</dbReference>
<evidence type="ECO:0000313" key="15">
    <source>
        <dbReference type="Proteomes" id="UP000286641"/>
    </source>
</evidence>
<feature type="transmembrane region" description="Helical" evidence="13">
    <location>
        <begin position="73"/>
        <end position="95"/>
    </location>
</feature>
<dbReference type="PROSITE" id="PS50262">
    <property type="entry name" value="G_PROTEIN_RECEP_F1_2"/>
    <property type="match status" value="1"/>
</dbReference>
<feature type="transmembrane region" description="Helical" evidence="13">
    <location>
        <begin position="244"/>
        <end position="263"/>
    </location>
</feature>
<keyword evidence="7 13" id="KW-0472">Membrane</keyword>
<evidence type="ECO:0000313" key="17">
    <source>
        <dbReference type="RefSeq" id="XP_025744302.1"/>
    </source>
</evidence>
<keyword evidence="6 11" id="KW-0297">G-protein coupled receptor</keyword>
<reference key="1">
    <citation type="submission" date="2019-01" db="UniProtKB">
        <authorList>
            <consortium name="RefSeq"/>
        </authorList>
    </citation>
    <scope>IDENTIFICATION</scope>
    <source>
        <tissue evidence="16">Blood</tissue>
    </source>
</reference>
<keyword evidence="10 11" id="KW-0807">Transducer</keyword>
<gene>
    <name evidence="17" type="primary">LOC112836610</name>
    <name evidence="16" type="synonym">LOC112807473</name>
</gene>
<evidence type="ECO:0000256" key="6">
    <source>
        <dbReference type="ARBA" id="ARBA00023040"/>
    </source>
</evidence>
<keyword evidence="3" id="KW-1003">Cell membrane</keyword>
<evidence type="ECO:0000256" key="1">
    <source>
        <dbReference type="ARBA" id="ARBA00004651"/>
    </source>
</evidence>
<evidence type="ECO:0000256" key="10">
    <source>
        <dbReference type="ARBA" id="ARBA00023224"/>
    </source>
</evidence>
<keyword evidence="9 11" id="KW-0675">Receptor</keyword>
<comment type="similarity">
    <text evidence="11">Belongs to the G-protein coupled receptor 1 family.</text>
</comment>
<dbReference type="PANTHER" id="PTHR24231">
    <property type="entry name" value="PURINOCEPTOR-RELATED G-PROTEIN COUPLED RECEPTOR"/>
    <property type="match status" value="1"/>
</dbReference>
<evidence type="ECO:0000256" key="3">
    <source>
        <dbReference type="ARBA" id="ARBA00022475"/>
    </source>
</evidence>
<evidence type="ECO:0000256" key="11">
    <source>
        <dbReference type="RuleBase" id="RU000688"/>
    </source>
</evidence>
<dbReference type="AlphaFoldDB" id="A0A3Q7QQ50"/>
<organism evidence="15 17">
    <name type="scientific">Callorhinus ursinus</name>
    <name type="common">Northern fur seal</name>
    <dbReference type="NCBI Taxonomy" id="34884"/>
    <lineage>
        <taxon>Eukaryota</taxon>
        <taxon>Metazoa</taxon>
        <taxon>Chordata</taxon>
        <taxon>Craniata</taxon>
        <taxon>Vertebrata</taxon>
        <taxon>Euteleostomi</taxon>
        <taxon>Mammalia</taxon>
        <taxon>Eutheria</taxon>
        <taxon>Laurasiatheria</taxon>
        <taxon>Carnivora</taxon>
        <taxon>Caniformia</taxon>
        <taxon>Pinnipedia</taxon>
        <taxon>Otariidae</taxon>
        <taxon>Callorhinus</taxon>
    </lineage>
</organism>
<evidence type="ECO:0000256" key="9">
    <source>
        <dbReference type="ARBA" id="ARBA00023170"/>
    </source>
</evidence>
<evidence type="ECO:0000256" key="7">
    <source>
        <dbReference type="ARBA" id="ARBA00023136"/>
    </source>
</evidence>
<comment type="subcellular location">
    <subcellularLocation>
        <location evidence="1">Cell membrane</location>
        <topology evidence="1">Multi-pass membrane protein</topology>
    </subcellularLocation>
</comment>
<dbReference type="Pfam" id="PF00001">
    <property type="entry name" value="7tm_1"/>
    <property type="match status" value="1"/>
</dbReference>
<dbReference type="GO" id="GO:0045030">
    <property type="term" value="F:G protein-coupled UTP receptor activity"/>
    <property type="evidence" value="ECO:0007669"/>
    <property type="project" value="TreeGrafter"/>
</dbReference>
<feature type="transmembrane region" description="Helical" evidence="13">
    <location>
        <begin position="197"/>
        <end position="223"/>
    </location>
</feature>
<keyword evidence="15" id="KW-1185">Reference proteome</keyword>
<keyword evidence="5 13" id="KW-1133">Transmembrane helix</keyword>
<sequence length="365" mass="41078">MAGAESSLLTTLGPSPDPGDSEAELDCRFNEEFKFILLPVSYSVVFLLGLGLNALTLWLFLFRLRPWDATATYMFHLALSDTLYVLSLPTLIYYYAARNNWPFGTGLCKFIRFLFYWNLYCSVLFLTCISIHRYLGICHPLRALHWGGPRFAGLLCLAVWLVVACCLVPNLFFVTTSAKKDTILCHDTTRPEEFDHYVHFSSAIMGLLFGLPCLVTLVCYGLMARRLYRPLPGAAQSSSRLRSLRTIAVVLTVFAVCFVPFHITRTIYYMSRLLEADCRVLNIVNVVYKVTRPLASANSCLDPVLYLLIGDKYRRQLRQLCRCGGPEPPMTASSLALVSLPEESSCRWTSTHRDSGFSAPGADRL</sequence>
<feature type="transmembrane region" description="Helical" evidence="13">
    <location>
        <begin position="40"/>
        <end position="61"/>
    </location>
</feature>
<name>A0A3Q7QQ50_CALUR</name>
<dbReference type="PRINTS" id="PR00237">
    <property type="entry name" value="GPCRRHODOPSN"/>
</dbReference>
<dbReference type="Gene3D" id="1.20.1070.10">
    <property type="entry name" value="Rhodopsin 7-helix transmembrane proteins"/>
    <property type="match status" value="1"/>
</dbReference>
<dbReference type="InterPro" id="IPR000018">
    <property type="entry name" value="P2Y4"/>
</dbReference>
<protein>
    <recommendedName>
        <fullName evidence="2">P2Y purinoceptor 4</fullName>
    </recommendedName>
</protein>
<evidence type="ECO:0000256" key="5">
    <source>
        <dbReference type="ARBA" id="ARBA00022989"/>
    </source>
</evidence>
<dbReference type="Proteomes" id="UP000286641">
    <property type="component" value="Unplaced"/>
</dbReference>
<dbReference type="GO" id="GO:0045028">
    <property type="term" value="F:G protein-coupled purinergic nucleotide receptor activity"/>
    <property type="evidence" value="ECO:0007669"/>
    <property type="project" value="InterPro"/>
</dbReference>
<dbReference type="CDD" id="cd15374">
    <property type="entry name" value="7tmA_P2Y4"/>
    <property type="match status" value="1"/>
</dbReference>
<dbReference type="PRINTS" id="PR01157">
    <property type="entry name" value="P2YPURNOCPTR"/>
</dbReference>
<evidence type="ECO:0000256" key="8">
    <source>
        <dbReference type="ARBA" id="ARBA00023157"/>
    </source>
</evidence>